<dbReference type="EMBL" id="BRZM01002828">
    <property type="protein sequence ID" value="GLD75265.1"/>
    <property type="molecule type" value="Genomic_DNA"/>
</dbReference>
<protein>
    <submittedName>
        <fullName evidence="1">tRNA-specific adenosine deaminase 1</fullName>
    </submittedName>
</protein>
<comment type="caution">
    <text evidence="1">The sequence shown here is derived from an EMBL/GenBank/DDBJ whole genome shotgun (WGS) entry which is preliminary data.</text>
</comment>
<reference evidence="1" key="1">
    <citation type="submission" date="2022-08" db="EMBL/GenBank/DDBJ databases">
        <title>Genome sequencing of akame (Lates japonicus).</title>
        <authorList>
            <person name="Hashiguchi Y."/>
            <person name="Takahashi H."/>
        </authorList>
    </citation>
    <scope>NUCLEOTIDE SEQUENCE</scope>
    <source>
        <strain evidence="1">Kochi</strain>
    </source>
</reference>
<dbReference type="AlphaFoldDB" id="A0AAD3NMU0"/>
<organism evidence="1 2">
    <name type="scientific">Lates japonicus</name>
    <name type="common">Japanese lates</name>
    <dbReference type="NCBI Taxonomy" id="270547"/>
    <lineage>
        <taxon>Eukaryota</taxon>
        <taxon>Metazoa</taxon>
        <taxon>Chordata</taxon>
        <taxon>Craniata</taxon>
        <taxon>Vertebrata</taxon>
        <taxon>Euteleostomi</taxon>
        <taxon>Actinopterygii</taxon>
        <taxon>Neopterygii</taxon>
        <taxon>Teleostei</taxon>
        <taxon>Neoteleostei</taxon>
        <taxon>Acanthomorphata</taxon>
        <taxon>Carangaria</taxon>
        <taxon>Carangaria incertae sedis</taxon>
        <taxon>Centropomidae</taxon>
        <taxon>Lates</taxon>
    </lineage>
</organism>
<accession>A0AAD3NMU0</accession>
<dbReference type="Proteomes" id="UP001279410">
    <property type="component" value="Unassembled WGS sequence"/>
</dbReference>
<evidence type="ECO:0000313" key="2">
    <source>
        <dbReference type="Proteomes" id="UP001279410"/>
    </source>
</evidence>
<evidence type="ECO:0000313" key="1">
    <source>
        <dbReference type="EMBL" id="GLD75265.1"/>
    </source>
</evidence>
<sequence>MQKKARRGCIRFAQEEQNPPETPGPDIYRTGPSVSWEGLSISLHPGTGYYSMVFLGSFRRENGLVLSCSDTIVVQQPLVGCNVLRLLDVTRQWLRITWSHKEGLGTAFRRTELQTYWDYKHAAQSYQQAWQQLHSQAFPLWPRSDRNLLLFH</sequence>
<proteinExistence type="predicted"/>
<name>A0AAD3NMU0_LATJO</name>
<gene>
    <name evidence="1" type="ORF">AKAME5_002659800</name>
</gene>
<keyword evidence="2" id="KW-1185">Reference proteome</keyword>